<evidence type="ECO:0000313" key="1">
    <source>
        <dbReference type="EMBL" id="KAK7393374.1"/>
    </source>
</evidence>
<dbReference type="EMBL" id="JAYMYS010000005">
    <property type="protein sequence ID" value="KAK7393374.1"/>
    <property type="molecule type" value="Genomic_DNA"/>
</dbReference>
<protein>
    <submittedName>
        <fullName evidence="1">Uncharacterized protein</fullName>
    </submittedName>
</protein>
<reference evidence="1 2" key="1">
    <citation type="submission" date="2024-01" db="EMBL/GenBank/DDBJ databases">
        <title>The genomes of 5 underutilized Papilionoideae crops provide insights into root nodulation and disease resistanc.</title>
        <authorList>
            <person name="Jiang F."/>
        </authorList>
    </citation>
    <scope>NUCLEOTIDE SEQUENCE [LARGE SCALE GENOMIC DNA]</scope>
    <source>
        <strain evidence="1">DUOXIRENSHENG_FW03</strain>
        <tissue evidence="1">Leaves</tissue>
    </source>
</reference>
<accession>A0AAN9SDH1</accession>
<dbReference type="AlphaFoldDB" id="A0AAN9SDH1"/>
<keyword evidence="2" id="KW-1185">Reference proteome</keyword>
<sequence length="145" mass="16522">MEGVKSDAWRRDMVVVDDGFNESQHNFETDPTWHTSYTLPLLPPVIKIKHSLGPTTPTLTIPIPSLLPVPVRSSLLLSPSYSLLFLHHSSYLSKHQNKHRTSCTKVKQPSFYCSISQMGAPVCSFCFSLWKFKRILSEEQYGKQN</sequence>
<gene>
    <name evidence="1" type="ORF">VNO78_21927</name>
</gene>
<organism evidence="1 2">
    <name type="scientific">Psophocarpus tetragonolobus</name>
    <name type="common">Winged bean</name>
    <name type="synonym">Dolichos tetragonolobus</name>
    <dbReference type="NCBI Taxonomy" id="3891"/>
    <lineage>
        <taxon>Eukaryota</taxon>
        <taxon>Viridiplantae</taxon>
        <taxon>Streptophyta</taxon>
        <taxon>Embryophyta</taxon>
        <taxon>Tracheophyta</taxon>
        <taxon>Spermatophyta</taxon>
        <taxon>Magnoliopsida</taxon>
        <taxon>eudicotyledons</taxon>
        <taxon>Gunneridae</taxon>
        <taxon>Pentapetalae</taxon>
        <taxon>rosids</taxon>
        <taxon>fabids</taxon>
        <taxon>Fabales</taxon>
        <taxon>Fabaceae</taxon>
        <taxon>Papilionoideae</taxon>
        <taxon>50 kb inversion clade</taxon>
        <taxon>NPAAA clade</taxon>
        <taxon>indigoferoid/millettioid clade</taxon>
        <taxon>Phaseoleae</taxon>
        <taxon>Psophocarpus</taxon>
    </lineage>
</organism>
<name>A0AAN9SDH1_PSOTE</name>
<evidence type="ECO:0000313" key="2">
    <source>
        <dbReference type="Proteomes" id="UP001386955"/>
    </source>
</evidence>
<dbReference type="Proteomes" id="UP001386955">
    <property type="component" value="Unassembled WGS sequence"/>
</dbReference>
<proteinExistence type="predicted"/>
<comment type="caution">
    <text evidence="1">The sequence shown here is derived from an EMBL/GenBank/DDBJ whole genome shotgun (WGS) entry which is preliminary data.</text>
</comment>